<dbReference type="AlphaFoldDB" id="A0A1R1PKL5"/>
<proteinExistence type="predicted"/>
<protein>
    <submittedName>
        <fullName evidence="2">Uncharacterized hydrolase</fullName>
    </submittedName>
</protein>
<evidence type="ECO:0000313" key="3">
    <source>
        <dbReference type="Proteomes" id="UP000188320"/>
    </source>
</evidence>
<comment type="caution">
    <text evidence="2">The sequence shown here is derived from an EMBL/GenBank/DDBJ whole genome shotgun (WGS) entry which is preliminary data.</text>
</comment>
<sequence>MPQLSTAFRFFYGIRRKVLSSRVMGSSFHTKNSSNVDENDAPSGKNGNSGANPPKLVKGVVFDKYLQKIKETLGLPLDIPVLESVETLSPEEKVNAFKVILEIENEAMLNMQMRPDNKGIPKAIITNNNIDSVNHMLNTVIPAESNGKKHAFDHIITRDFGILKPDPTLLHHIAGLWNVNSSELLMIGDSMDDMQCGKYAGATSILIKCEYNDAAAPYASVIAESPVDIITFLSQR</sequence>
<dbReference type="InterPro" id="IPR036412">
    <property type="entry name" value="HAD-like_sf"/>
</dbReference>
<dbReference type="Proteomes" id="UP000188320">
    <property type="component" value="Unassembled WGS sequence"/>
</dbReference>
<dbReference type="GO" id="GO:0016791">
    <property type="term" value="F:phosphatase activity"/>
    <property type="evidence" value="ECO:0007669"/>
    <property type="project" value="UniProtKB-ARBA"/>
</dbReference>
<dbReference type="OrthoDB" id="426235at2759"/>
<dbReference type="Gene3D" id="1.10.260.80">
    <property type="match status" value="1"/>
</dbReference>
<dbReference type="SUPFAM" id="SSF56784">
    <property type="entry name" value="HAD-like"/>
    <property type="match status" value="1"/>
</dbReference>
<keyword evidence="3" id="KW-1185">Reference proteome</keyword>
<dbReference type="InterPro" id="IPR023214">
    <property type="entry name" value="HAD_sf"/>
</dbReference>
<dbReference type="EMBL" id="LSSK01000891">
    <property type="protein sequence ID" value="OMH81473.1"/>
    <property type="molecule type" value="Genomic_DNA"/>
</dbReference>
<dbReference type="Gene3D" id="3.40.50.1000">
    <property type="entry name" value="HAD superfamily/HAD-like"/>
    <property type="match status" value="1"/>
</dbReference>
<dbReference type="Pfam" id="PF13419">
    <property type="entry name" value="HAD_2"/>
    <property type="match status" value="1"/>
</dbReference>
<reference evidence="3" key="1">
    <citation type="submission" date="2017-01" db="EMBL/GenBank/DDBJ databases">
        <authorList>
            <person name="Wang Y."/>
            <person name="White M."/>
            <person name="Kvist S."/>
            <person name="Moncalvo J.-M."/>
        </authorList>
    </citation>
    <scope>NUCLEOTIDE SEQUENCE [LARGE SCALE GENOMIC DNA]</scope>
    <source>
        <strain evidence="3">COL-18-3</strain>
    </source>
</reference>
<feature type="compositionally biased region" description="Polar residues" evidence="1">
    <location>
        <begin position="27"/>
        <end position="36"/>
    </location>
</feature>
<dbReference type="PANTHER" id="PTHR43885">
    <property type="entry name" value="HALOACID DEHALOGENASE-LIKE HYDROLASE"/>
    <property type="match status" value="1"/>
</dbReference>
<accession>A0A1R1PKL5</accession>
<keyword evidence="2" id="KW-0378">Hydrolase</keyword>
<dbReference type="PANTHER" id="PTHR43885:SF1">
    <property type="entry name" value="SUPERFAMILY HYDROLASE, PUTATIVE (AFU_ORTHOLOGUE AFUA_4G13290)-RELATED"/>
    <property type="match status" value="1"/>
</dbReference>
<dbReference type="CDD" id="cd01427">
    <property type="entry name" value="HAD_like"/>
    <property type="match status" value="1"/>
</dbReference>
<gene>
    <name evidence="2" type="ORF">AX774_g5068</name>
</gene>
<evidence type="ECO:0000256" key="1">
    <source>
        <dbReference type="SAM" id="MobiDB-lite"/>
    </source>
</evidence>
<dbReference type="InterPro" id="IPR041492">
    <property type="entry name" value="HAD_2"/>
</dbReference>
<organism evidence="2 3">
    <name type="scientific">Zancudomyces culisetae</name>
    <name type="common">Gut fungus</name>
    <name type="synonym">Smittium culisetae</name>
    <dbReference type="NCBI Taxonomy" id="1213189"/>
    <lineage>
        <taxon>Eukaryota</taxon>
        <taxon>Fungi</taxon>
        <taxon>Fungi incertae sedis</taxon>
        <taxon>Zoopagomycota</taxon>
        <taxon>Kickxellomycotina</taxon>
        <taxon>Harpellomycetes</taxon>
        <taxon>Harpellales</taxon>
        <taxon>Legeriomycetaceae</taxon>
        <taxon>Zancudomyces</taxon>
    </lineage>
</organism>
<dbReference type="InterPro" id="IPR006439">
    <property type="entry name" value="HAD-SF_hydro_IA"/>
</dbReference>
<feature type="region of interest" description="Disordered" evidence="1">
    <location>
        <begin position="27"/>
        <end position="53"/>
    </location>
</feature>
<evidence type="ECO:0000313" key="2">
    <source>
        <dbReference type="EMBL" id="OMH81473.1"/>
    </source>
</evidence>
<name>A0A1R1PKL5_ZANCU</name>
<dbReference type="NCBIfam" id="TIGR01549">
    <property type="entry name" value="HAD-SF-IA-v1"/>
    <property type="match status" value="1"/>
</dbReference>